<feature type="region of interest" description="Disordered" evidence="1">
    <location>
        <begin position="236"/>
        <end position="263"/>
    </location>
</feature>
<feature type="transmembrane region" description="Helical" evidence="2">
    <location>
        <begin position="137"/>
        <end position="156"/>
    </location>
</feature>
<protein>
    <submittedName>
        <fullName evidence="3">Uncharacterized protein</fullName>
    </submittedName>
</protein>
<keyword evidence="2" id="KW-0472">Membrane</keyword>
<feature type="transmembrane region" description="Helical" evidence="2">
    <location>
        <begin position="6"/>
        <end position="28"/>
    </location>
</feature>
<feature type="transmembrane region" description="Helical" evidence="2">
    <location>
        <begin position="75"/>
        <end position="92"/>
    </location>
</feature>
<sequence>MVDVPAFIWVLTLAGITGLTGMTSFVLYRGAKLAGATRRSAVGLGAATAAVLGAWFTATGVIAAHDGYLSGHGHISFLPFAFAGSLIAFLAATRIPLVSRALHAPGMLHRLEWPHAFRVVGVVFLIMMALGRLPALFALPAGLGDIATGIAAPFVARRLARGTGHRLAVRFNLFGMLDLVTALTLALLMGAHVINVTPSARAITEAPIALIPTAAVPLLLTLHITSLRRLRAIKRGRKGTAGTTTPNADVAVPHPVPSASHNN</sequence>
<dbReference type="RefSeq" id="WP_167034729.1">
    <property type="nucleotide sequence ID" value="NZ_CP050177.1"/>
</dbReference>
<organism evidence="3 4">
    <name type="scientific">Streptomyces liangshanensis</name>
    <dbReference type="NCBI Taxonomy" id="2717324"/>
    <lineage>
        <taxon>Bacteria</taxon>
        <taxon>Bacillati</taxon>
        <taxon>Actinomycetota</taxon>
        <taxon>Actinomycetes</taxon>
        <taxon>Kitasatosporales</taxon>
        <taxon>Streptomycetaceae</taxon>
        <taxon>Streptomyces</taxon>
    </lineage>
</organism>
<proteinExistence type="predicted"/>
<dbReference type="AlphaFoldDB" id="A0A6G9H681"/>
<dbReference type="EMBL" id="CP050177">
    <property type="protein sequence ID" value="QIQ06043.1"/>
    <property type="molecule type" value="Genomic_DNA"/>
</dbReference>
<feature type="transmembrane region" description="Helical" evidence="2">
    <location>
        <begin position="113"/>
        <end position="131"/>
    </location>
</feature>
<name>A0A6G9H681_9ACTN</name>
<feature type="transmembrane region" description="Helical" evidence="2">
    <location>
        <begin position="40"/>
        <end position="63"/>
    </location>
</feature>
<evidence type="ECO:0000313" key="4">
    <source>
        <dbReference type="Proteomes" id="UP000501179"/>
    </source>
</evidence>
<feature type="transmembrane region" description="Helical" evidence="2">
    <location>
        <begin position="206"/>
        <end position="227"/>
    </location>
</feature>
<keyword evidence="2" id="KW-1133">Transmembrane helix</keyword>
<accession>A0A6G9H681</accession>
<dbReference type="Proteomes" id="UP000501179">
    <property type="component" value="Chromosome"/>
</dbReference>
<evidence type="ECO:0000256" key="2">
    <source>
        <dbReference type="SAM" id="Phobius"/>
    </source>
</evidence>
<gene>
    <name evidence="3" type="ORF">HA039_30380</name>
</gene>
<dbReference type="KEGG" id="slia:HA039_30380"/>
<evidence type="ECO:0000256" key="1">
    <source>
        <dbReference type="SAM" id="MobiDB-lite"/>
    </source>
</evidence>
<keyword evidence="2" id="KW-0812">Transmembrane</keyword>
<reference evidence="3 4" key="1">
    <citation type="submission" date="2020-03" db="EMBL/GenBank/DDBJ databases">
        <title>A novel species.</title>
        <authorList>
            <person name="Gao J."/>
        </authorList>
    </citation>
    <scope>NUCLEOTIDE SEQUENCE [LARGE SCALE GENOMIC DNA]</scope>
    <source>
        <strain evidence="3 4">QMT-12</strain>
    </source>
</reference>
<evidence type="ECO:0000313" key="3">
    <source>
        <dbReference type="EMBL" id="QIQ06043.1"/>
    </source>
</evidence>
<feature type="transmembrane region" description="Helical" evidence="2">
    <location>
        <begin position="168"/>
        <end position="194"/>
    </location>
</feature>
<keyword evidence="4" id="KW-1185">Reference proteome</keyword>